<keyword evidence="9" id="KW-1185">Reference proteome</keyword>
<keyword evidence="2 4" id="KW-0663">Pyridoxal phosphate</keyword>
<comment type="pathway">
    <text evidence="4">Amino-acid biosynthesis; D-alanine biosynthesis; D-alanine from L-alanine: step 1/1.</text>
</comment>
<dbReference type="NCBIfam" id="TIGR00492">
    <property type="entry name" value="alr"/>
    <property type="match status" value="1"/>
</dbReference>
<evidence type="ECO:0000256" key="6">
    <source>
        <dbReference type="PIRSR" id="PIRSR600821-52"/>
    </source>
</evidence>
<dbReference type="InterPro" id="IPR009006">
    <property type="entry name" value="Ala_racemase/Decarboxylase_C"/>
</dbReference>
<dbReference type="Pfam" id="PF01168">
    <property type="entry name" value="Ala_racemase_N"/>
    <property type="match status" value="1"/>
</dbReference>
<dbReference type="PROSITE" id="PS00395">
    <property type="entry name" value="ALANINE_RACEMASE"/>
    <property type="match status" value="1"/>
</dbReference>
<dbReference type="AlphaFoldDB" id="B7AQQ0"/>
<feature type="domain" description="Alanine racemase C-terminal" evidence="7">
    <location>
        <begin position="249"/>
        <end position="377"/>
    </location>
</feature>
<dbReference type="EMBL" id="ABVQ01000035">
    <property type="protein sequence ID" value="EEC58022.1"/>
    <property type="molecule type" value="Genomic_DNA"/>
</dbReference>
<reference evidence="8 9" key="2">
    <citation type="submission" date="2008-11" db="EMBL/GenBank/DDBJ databases">
        <authorList>
            <person name="Fulton L."/>
            <person name="Clifton S."/>
            <person name="Fulton B."/>
            <person name="Xu J."/>
            <person name="Minx P."/>
            <person name="Pepin K.H."/>
            <person name="Johnson M."/>
            <person name="Bhonagiri V."/>
            <person name="Nash W.E."/>
            <person name="Mardis E.R."/>
            <person name="Wilson R.K."/>
        </authorList>
    </citation>
    <scope>NUCLEOTIDE SEQUENCE [LARGE SCALE GENOMIC DNA]</scope>
    <source>
        <strain evidence="8 9">ATCC 43243</strain>
    </source>
</reference>
<dbReference type="InterPro" id="IPR020622">
    <property type="entry name" value="Ala_racemase_pyridoxalP-BS"/>
</dbReference>
<dbReference type="SMART" id="SM01005">
    <property type="entry name" value="Ala_racemase_C"/>
    <property type="match status" value="1"/>
</dbReference>
<reference evidence="8 9" key="1">
    <citation type="submission" date="2008-11" db="EMBL/GenBank/DDBJ databases">
        <title>Draft genome sequence of Bacteroides pectinophilus (ATCC 43243).</title>
        <authorList>
            <person name="Sudarsanam P."/>
            <person name="Ley R."/>
            <person name="Guruge J."/>
            <person name="Turnbaugh P.J."/>
            <person name="Mahowald M."/>
            <person name="Liep D."/>
            <person name="Gordon J."/>
        </authorList>
    </citation>
    <scope>NUCLEOTIDE SEQUENCE [LARGE SCALE GENOMIC DNA]</scope>
    <source>
        <strain evidence="8 9">ATCC 43243</strain>
    </source>
</reference>
<dbReference type="SUPFAM" id="SSF51419">
    <property type="entry name" value="PLP-binding barrel"/>
    <property type="match status" value="1"/>
</dbReference>
<dbReference type="FunFam" id="3.20.20.10:FF:000002">
    <property type="entry name" value="Alanine racemase"/>
    <property type="match status" value="1"/>
</dbReference>
<feature type="active site" description="Proton acceptor; specific for D-alanine" evidence="4">
    <location>
        <position position="42"/>
    </location>
</feature>
<feature type="modified residue" description="N6-(pyridoxal phosphate)lysine" evidence="4 5">
    <location>
        <position position="42"/>
    </location>
</feature>
<evidence type="ECO:0000313" key="8">
    <source>
        <dbReference type="EMBL" id="EEC58022.1"/>
    </source>
</evidence>
<dbReference type="HOGENOM" id="CLU_028393_2_2_9"/>
<dbReference type="EC" id="5.1.1.1" evidence="4"/>
<comment type="catalytic activity">
    <reaction evidence="4">
        <text>L-alanine = D-alanine</text>
        <dbReference type="Rhea" id="RHEA:20249"/>
        <dbReference type="ChEBI" id="CHEBI:57416"/>
        <dbReference type="ChEBI" id="CHEBI:57972"/>
        <dbReference type="EC" id="5.1.1.1"/>
    </reaction>
</comment>
<dbReference type="GO" id="GO:0008784">
    <property type="term" value="F:alanine racemase activity"/>
    <property type="evidence" value="ECO:0007669"/>
    <property type="project" value="UniProtKB-UniRule"/>
</dbReference>
<gene>
    <name evidence="8" type="ORF">BACPEC_01007</name>
</gene>
<dbReference type="CDD" id="cd00430">
    <property type="entry name" value="PLPDE_III_AR"/>
    <property type="match status" value="1"/>
</dbReference>
<dbReference type="GO" id="GO:0005829">
    <property type="term" value="C:cytosol"/>
    <property type="evidence" value="ECO:0007669"/>
    <property type="project" value="TreeGrafter"/>
</dbReference>
<organism evidence="8 9">
    <name type="scientific">[Bacteroides] pectinophilus ATCC 43243</name>
    <dbReference type="NCBI Taxonomy" id="483218"/>
    <lineage>
        <taxon>Bacteria</taxon>
        <taxon>Bacillati</taxon>
        <taxon>Bacillota</taxon>
        <taxon>Clostridia</taxon>
        <taxon>Eubacteriales</taxon>
    </lineage>
</organism>
<comment type="similarity">
    <text evidence="4">Belongs to the alanine racemase family.</text>
</comment>
<evidence type="ECO:0000256" key="4">
    <source>
        <dbReference type="HAMAP-Rule" id="MF_01201"/>
    </source>
</evidence>
<dbReference type="GO" id="GO:0030170">
    <property type="term" value="F:pyridoxal phosphate binding"/>
    <property type="evidence" value="ECO:0007669"/>
    <property type="project" value="UniProtKB-UniRule"/>
</dbReference>
<dbReference type="Pfam" id="PF00842">
    <property type="entry name" value="Ala_racemase_C"/>
    <property type="match status" value="1"/>
</dbReference>
<name>B7AQQ0_9FIRM</name>
<dbReference type="PANTHER" id="PTHR30511:SF0">
    <property type="entry name" value="ALANINE RACEMASE, CATABOLIC-RELATED"/>
    <property type="match status" value="1"/>
</dbReference>
<dbReference type="GO" id="GO:0009252">
    <property type="term" value="P:peptidoglycan biosynthetic process"/>
    <property type="evidence" value="ECO:0007669"/>
    <property type="project" value="TreeGrafter"/>
</dbReference>
<proteinExistence type="inferred from homology"/>
<dbReference type="PRINTS" id="PR00992">
    <property type="entry name" value="ALARACEMASE"/>
</dbReference>
<protein>
    <recommendedName>
        <fullName evidence="4">Alanine racemase</fullName>
        <ecNumber evidence="4">5.1.1.1</ecNumber>
    </recommendedName>
</protein>
<feature type="binding site" evidence="4 6">
    <location>
        <position position="318"/>
    </location>
    <ligand>
        <name>substrate</name>
    </ligand>
</feature>
<feature type="active site" description="Proton acceptor; specific for L-alanine" evidence="4">
    <location>
        <position position="270"/>
    </location>
</feature>
<dbReference type="Gene3D" id="2.40.37.10">
    <property type="entry name" value="Lyase, Ornithine Decarboxylase, Chain A, domain 1"/>
    <property type="match status" value="1"/>
</dbReference>
<evidence type="ECO:0000256" key="2">
    <source>
        <dbReference type="ARBA" id="ARBA00022898"/>
    </source>
</evidence>
<dbReference type="Gene3D" id="3.20.20.10">
    <property type="entry name" value="Alanine racemase"/>
    <property type="match status" value="1"/>
</dbReference>
<dbReference type="PANTHER" id="PTHR30511">
    <property type="entry name" value="ALANINE RACEMASE"/>
    <property type="match status" value="1"/>
</dbReference>
<dbReference type="SUPFAM" id="SSF50621">
    <property type="entry name" value="Alanine racemase C-terminal domain-like"/>
    <property type="match status" value="1"/>
</dbReference>
<dbReference type="InterPro" id="IPR001608">
    <property type="entry name" value="Ala_racemase_N"/>
</dbReference>
<evidence type="ECO:0000313" key="9">
    <source>
        <dbReference type="Proteomes" id="UP000003136"/>
    </source>
</evidence>
<evidence type="ECO:0000256" key="1">
    <source>
        <dbReference type="ARBA" id="ARBA00001933"/>
    </source>
</evidence>
<comment type="cofactor">
    <cofactor evidence="1 4 5">
        <name>pyridoxal 5'-phosphate</name>
        <dbReference type="ChEBI" id="CHEBI:597326"/>
    </cofactor>
</comment>
<dbReference type="STRING" id="483218.BACPEC_01007"/>
<evidence type="ECO:0000259" key="7">
    <source>
        <dbReference type="SMART" id="SM01005"/>
    </source>
</evidence>
<sequence length="395" mass="44291">MESKVKKYTRVYADINLDNIEYNVRALMALTKPGTKAMAVVKADAYGHGDVAVAKAVNDIVDAYAVATVEEGINLRQNGIEKMILVLGYVDEMHYDQVIRYALSIPVFDTEMAKKMSAAAVAAGENIRCHVKVDTGMHRIGLRPDDDGIKTVLALAKYDGLDVEGIFTHFATADEKDKTAAYRQFELFKTFVEKLENEGMHFKYRHCSNSAGIIDMPDVNMDMVRLGIAMYGMYPSEEVSHDVVELKPAIELKSSVTMVKTIQPGERVSYNGTFEAKRVTRLATIETGYGDGYPRSLSNKGYVLIRGRKAPITGRVCMDQFMVDVTDIPDVGRLDEVTLIGRDGNEYISVEEIAALAGTFNYEFVCDLGKRIPRNYYRDGRYIGSVDYFYRKWDI</sequence>
<accession>B7AQQ0</accession>
<dbReference type="InterPro" id="IPR029066">
    <property type="entry name" value="PLP-binding_barrel"/>
</dbReference>
<dbReference type="HAMAP" id="MF_01201">
    <property type="entry name" value="Ala_racemase"/>
    <property type="match status" value="1"/>
</dbReference>
<keyword evidence="3 4" id="KW-0413">Isomerase</keyword>
<dbReference type="Proteomes" id="UP000003136">
    <property type="component" value="Unassembled WGS sequence"/>
</dbReference>
<evidence type="ECO:0000256" key="5">
    <source>
        <dbReference type="PIRSR" id="PIRSR600821-50"/>
    </source>
</evidence>
<feature type="binding site" evidence="4 6">
    <location>
        <position position="139"/>
    </location>
    <ligand>
        <name>substrate</name>
    </ligand>
</feature>
<dbReference type="GO" id="GO:0030632">
    <property type="term" value="P:D-alanine biosynthetic process"/>
    <property type="evidence" value="ECO:0007669"/>
    <property type="project" value="UniProtKB-UniRule"/>
</dbReference>
<dbReference type="InterPro" id="IPR011079">
    <property type="entry name" value="Ala_racemase_C"/>
</dbReference>
<comment type="function">
    <text evidence="4">Catalyzes the interconversion of L-alanine and D-alanine. May also act on other amino acids.</text>
</comment>
<dbReference type="eggNOG" id="COG0787">
    <property type="taxonomic scope" value="Bacteria"/>
</dbReference>
<dbReference type="InterPro" id="IPR000821">
    <property type="entry name" value="Ala_racemase"/>
</dbReference>
<evidence type="ECO:0000256" key="3">
    <source>
        <dbReference type="ARBA" id="ARBA00023235"/>
    </source>
</evidence>
<dbReference type="UniPathway" id="UPA00042">
    <property type="reaction ID" value="UER00497"/>
</dbReference>